<dbReference type="Pfam" id="PF01863">
    <property type="entry name" value="YgjP-like"/>
    <property type="match status" value="1"/>
</dbReference>
<proteinExistence type="predicted"/>
<comment type="caution">
    <text evidence="2">The sequence shown here is derived from an EMBL/GenBank/DDBJ whole genome shotgun (WGS) entry which is preliminary data.</text>
</comment>
<name>A0ABV7EGR1_9SPHN</name>
<sequence>MIGWLRGERGQAAGDPVLDLARGPLPITIRRHPRATRLTMRLAPDGSELRMTMPRWGRTADALAFARSRAEWVEAQLARVPPALDIAPGARLPFRGRCVEIAWQKSAPRRPVVDGGTLLVGGPPDNLAQRIRRWMEGEALAHLATDLAHYCMRAGQPLPELRLSRAQRRWGSCSSGRGRVGKRCIRINWRLIMAPDSVRRSVVAHEVAHLAHFDHSPAFYAMLDSLFDGDLEEADRWLKREGRGLYAPFG</sequence>
<dbReference type="Gene3D" id="3.30.2010.10">
    <property type="entry name" value="Metalloproteases ('zincins'), catalytic domain"/>
    <property type="match status" value="1"/>
</dbReference>
<dbReference type="InterPro" id="IPR002725">
    <property type="entry name" value="YgjP-like_metallopeptidase"/>
</dbReference>
<evidence type="ECO:0000313" key="2">
    <source>
        <dbReference type="EMBL" id="MFC3101888.1"/>
    </source>
</evidence>
<reference evidence="3" key="1">
    <citation type="journal article" date="2019" name="Int. J. Syst. Evol. Microbiol.">
        <title>The Global Catalogue of Microorganisms (GCM) 10K type strain sequencing project: providing services to taxonomists for standard genome sequencing and annotation.</title>
        <authorList>
            <consortium name="The Broad Institute Genomics Platform"/>
            <consortium name="The Broad Institute Genome Sequencing Center for Infectious Disease"/>
            <person name="Wu L."/>
            <person name="Ma J."/>
        </authorList>
    </citation>
    <scope>NUCLEOTIDE SEQUENCE [LARGE SCALE GENOMIC DNA]</scope>
    <source>
        <strain evidence="3">KCTC 52606</strain>
    </source>
</reference>
<dbReference type="PANTHER" id="PTHR30399:SF1">
    <property type="entry name" value="UTP PYROPHOSPHATASE"/>
    <property type="match status" value="1"/>
</dbReference>
<accession>A0ABV7EGR1</accession>
<gene>
    <name evidence="2" type="ORF">ACFODK_13410</name>
</gene>
<evidence type="ECO:0000313" key="3">
    <source>
        <dbReference type="Proteomes" id="UP001595378"/>
    </source>
</evidence>
<feature type="domain" description="YgjP-like metallopeptidase" evidence="1">
    <location>
        <begin position="40"/>
        <end position="240"/>
    </location>
</feature>
<evidence type="ECO:0000259" key="1">
    <source>
        <dbReference type="Pfam" id="PF01863"/>
    </source>
</evidence>
<protein>
    <submittedName>
        <fullName evidence="2">M48 family metallopeptidase</fullName>
    </submittedName>
</protein>
<dbReference type="PANTHER" id="PTHR30399">
    <property type="entry name" value="UNCHARACTERIZED PROTEIN YGJP"/>
    <property type="match status" value="1"/>
</dbReference>
<organism evidence="2 3">
    <name type="scientific">Alteraurantiacibacter lauratis</name>
    <dbReference type="NCBI Taxonomy" id="2054627"/>
    <lineage>
        <taxon>Bacteria</taxon>
        <taxon>Pseudomonadati</taxon>
        <taxon>Pseudomonadota</taxon>
        <taxon>Alphaproteobacteria</taxon>
        <taxon>Sphingomonadales</taxon>
        <taxon>Erythrobacteraceae</taxon>
        <taxon>Alteraurantiacibacter</taxon>
    </lineage>
</organism>
<dbReference type="RefSeq" id="WP_336920231.1">
    <property type="nucleotide sequence ID" value="NZ_JBANRN010000015.1"/>
</dbReference>
<keyword evidence="3" id="KW-1185">Reference proteome</keyword>
<dbReference type="Proteomes" id="UP001595378">
    <property type="component" value="Unassembled WGS sequence"/>
</dbReference>
<dbReference type="InterPro" id="IPR053136">
    <property type="entry name" value="UTP_pyrophosphatase-like"/>
</dbReference>
<dbReference type="EMBL" id="JBHRSU010000036">
    <property type="protein sequence ID" value="MFC3101888.1"/>
    <property type="molecule type" value="Genomic_DNA"/>
</dbReference>
<dbReference type="CDD" id="cd07344">
    <property type="entry name" value="M48_yhfN_like"/>
    <property type="match status" value="1"/>
</dbReference>